<feature type="transmembrane region" description="Helical" evidence="1">
    <location>
        <begin position="241"/>
        <end position="257"/>
    </location>
</feature>
<dbReference type="EMBL" id="MSDO01000003">
    <property type="protein sequence ID" value="OLO05529.1"/>
    <property type="molecule type" value="Genomic_DNA"/>
</dbReference>
<feature type="transmembrane region" description="Helical" evidence="1">
    <location>
        <begin position="7"/>
        <end position="35"/>
    </location>
</feature>
<keyword evidence="1" id="KW-0472">Membrane</keyword>
<feature type="transmembrane region" description="Helical" evidence="1">
    <location>
        <begin position="183"/>
        <end position="205"/>
    </location>
</feature>
<gene>
    <name evidence="2" type="ORF">BTW07_03375</name>
</gene>
<reference evidence="2 3" key="1">
    <citation type="submission" date="2016-12" db="EMBL/GenBank/DDBJ databases">
        <title>Draft genome sequences of strains Salinicola socius SMB35, Salinicola sp. MH3R3-1 and Chromohalobacter sp. SMB17 from the Verkhnekamsk potash mining region of Russia.</title>
        <authorList>
            <person name="Mavrodi D.V."/>
            <person name="Olsson B.E."/>
            <person name="Korsakova E.S."/>
            <person name="Pyankova A."/>
            <person name="Mavrodi O.V."/>
            <person name="Plotnikova E.G."/>
        </authorList>
    </citation>
    <scope>NUCLEOTIDE SEQUENCE [LARGE SCALE GENOMIC DNA]</scope>
    <source>
        <strain evidence="2 3">SMB35</strain>
    </source>
</reference>
<evidence type="ECO:0000313" key="3">
    <source>
        <dbReference type="Proteomes" id="UP000186878"/>
    </source>
</evidence>
<feature type="transmembrane region" description="Helical" evidence="1">
    <location>
        <begin position="74"/>
        <end position="96"/>
    </location>
</feature>
<dbReference type="Proteomes" id="UP000186878">
    <property type="component" value="Unassembled WGS sequence"/>
</dbReference>
<protein>
    <submittedName>
        <fullName evidence="2">Uncharacterized protein</fullName>
    </submittedName>
</protein>
<feature type="transmembrane region" description="Helical" evidence="1">
    <location>
        <begin position="155"/>
        <end position="177"/>
    </location>
</feature>
<keyword evidence="3" id="KW-1185">Reference proteome</keyword>
<dbReference type="AlphaFoldDB" id="A0A1Q8SVT4"/>
<feature type="transmembrane region" description="Helical" evidence="1">
    <location>
        <begin position="217"/>
        <end position="235"/>
    </location>
</feature>
<feature type="transmembrane region" description="Helical" evidence="1">
    <location>
        <begin position="47"/>
        <end position="67"/>
    </location>
</feature>
<name>A0A1Q8SVT4_9GAMM</name>
<dbReference type="RefSeq" id="WP_075568750.1">
    <property type="nucleotide sequence ID" value="NZ_MSDO01000003.1"/>
</dbReference>
<feature type="transmembrane region" description="Helical" evidence="1">
    <location>
        <begin position="397"/>
        <end position="417"/>
    </location>
</feature>
<organism evidence="2 3">
    <name type="scientific">Salinicola socius</name>
    <dbReference type="NCBI Taxonomy" id="404433"/>
    <lineage>
        <taxon>Bacteria</taxon>
        <taxon>Pseudomonadati</taxon>
        <taxon>Pseudomonadota</taxon>
        <taxon>Gammaproteobacteria</taxon>
        <taxon>Oceanospirillales</taxon>
        <taxon>Halomonadaceae</taxon>
        <taxon>Salinicola</taxon>
    </lineage>
</organism>
<evidence type="ECO:0000256" key="1">
    <source>
        <dbReference type="SAM" id="Phobius"/>
    </source>
</evidence>
<comment type="caution">
    <text evidence="2">The sequence shown here is derived from an EMBL/GenBank/DDBJ whole genome shotgun (WGS) entry which is preliminary data.</text>
</comment>
<feature type="transmembrane region" description="Helical" evidence="1">
    <location>
        <begin position="116"/>
        <end position="134"/>
    </location>
</feature>
<feature type="transmembrane region" description="Helical" evidence="1">
    <location>
        <begin position="318"/>
        <end position="346"/>
    </location>
</feature>
<feature type="transmembrane region" description="Helical" evidence="1">
    <location>
        <begin position="277"/>
        <end position="298"/>
    </location>
</feature>
<proteinExistence type="predicted"/>
<dbReference type="STRING" id="404433.BTW07_03375"/>
<accession>A0A1Q8SVT4</accession>
<keyword evidence="1" id="KW-0812">Transmembrane</keyword>
<sequence>MRLSSILILAMLTLSVACNLIGWPIWPAAILAWLATLRLFRTLPRTARRQAGTLFAAGLLLWGVALIRGTPYPLLNALTINQSLLMMFAGVSFLTMATPRVSSDHQQPGSMVGTMLGAHLFGAAINLSVVFLFGERMQRDGKLTRSQALIVGRGFTAAAAWSPFFVAMGVALTYAPGLDYLSLLPWGLLAAALLLILNWIDVWRLKAPFIGYPIEKSALLMPCALAVVVVTLHLLSPSLSIPLIIAIVAPLFSFLLMPRDNRRERMHHQFTHGLQRLAPQFALFLGAGVISTGLAALLASLPDGLDLPIDHFGHWHAWFALGLIVVISFTGIHPLIGIATLAPLIAPLHPDPTLLGMLFLMCWALGTGSSPLSGSNLAICVRYQIAVRDMLRWNLPYAVLGWGCCGVVLALHAALGFV</sequence>
<keyword evidence="1" id="KW-1133">Transmembrane helix</keyword>
<dbReference type="PROSITE" id="PS51257">
    <property type="entry name" value="PROKAR_LIPOPROTEIN"/>
    <property type="match status" value="1"/>
</dbReference>
<evidence type="ECO:0000313" key="2">
    <source>
        <dbReference type="EMBL" id="OLO05529.1"/>
    </source>
</evidence>